<dbReference type="InterPro" id="IPR002937">
    <property type="entry name" value="Amino_oxidase"/>
</dbReference>
<comment type="caution">
    <text evidence="2">The sequence shown here is derived from an EMBL/GenBank/DDBJ whole genome shotgun (WGS) entry which is preliminary data.</text>
</comment>
<evidence type="ECO:0000313" key="2">
    <source>
        <dbReference type="EMBL" id="RRD89729.1"/>
    </source>
</evidence>
<sequence length="545" mass="60575">MIHLNRRRFLGTAAVVGVSVPAAWLGYRYLHRAPTVSLHKIGLPLAHALRDRSLHDKPVSQHRCRMLILGGGAAGLSAAWRFTRRGFHDFLLAEGYERNGNMAAFDAGNGLTAPTGAHYLALPSAESTTVRQILADLGILTGYDRHGTPQYRDTDLVHAPAERLWHQGSWHEHLLLPDADARRFLQLIAPLKHARGSDGRKIFAIPIALSSADETWRRLDELTFAQWLNAQGLHSPSLRHYLDYCCRDDYGQGINQVSAFAGLHYFCARANEQDSVLTWSDGLNHIGEGLRRLAKLRPVSDFPAAGEWHFDAPASCAASAVAIREHSDFVEVHLRHNLTGKTVAVHAEQVVCAMPLLLAARLLHQPERYGLPLRPPEYAPWLVSNFVLHRFPAEAKHSELAWDNVVHGSTGLGYVVATHQLIRAAKPPRTVFTAYRAFNHAPPAQVRQELLNADAQALLEPAAADLLTVYGKRFWQHVSHIDLTVRAHAMSVPLRGYLNRPDLLALRQHRSRIVFAHSDLSGYSVFEEAAHWGALAADALADNWV</sequence>
<dbReference type="InterPro" id="IPR006311">
    <property type="entry name" value="TAT_signal"/>
</dbReference>
<proteinExistence type="predicted"/>
<keyword evidence="3" id="KW-1185">Reference proteome</keyword>
<dbReference type="Pfam" id="PF01593">
    <property type="entry name" value="Amino_oxidase"/>
    <property type="match status" value="1"/>
</dbReference>
<reference evidence="2 3" key="1">
    <citation type="submission" date="2018-11" db="EMBL/GenBank/DDBJ databases">
        <title>Genomes From Bacteria Associated with the Canine Oral Cavity: a Test Case for Automated Genome-Based Taxonomic Assignment.</title>
        <authorList>
            <person name="Coil D.A."/>
            <person name="Jospin G."/>
            <person name="Darling A.E."/>
            <person name="Wallis C."/>
            <person name="Davis I.J."/>
            <person name="Harris S."/>
            <person name="Eisen J.A."/>
            <person name="Holcombe L.J."/>
            <person name="O'Flynn C."/>
        </authorList>
    </citation>
    <scope>NUCLEOTIDE SEQUENCE [LARGE SCALE GENOMIC DNA]</scope>
    <source>
        <strain evidence="2 3">COT-280</strain>
    </source>
</reference>
<name>A0A3P2A322_9NEIS</name>
<dbReference type="OrthoDB" id="127573at2"/>
<gene>
    <name evidence="2" type="ORF">EII21_07620</name>
</gene>
<dbReference type="PROSITE" id="PS51318">
    <property type="entry name" value="TAT"/>
    <property type="match status" value="1"/>
</dbReference>
<evidence type="ECO:0000259" key="1">
    <source>
        <dbReference type="Pfam" id="PF01593"/>
    </source>
</evidence>
<organism evidence="2 3">
    <name type="scientific">Conchiformibius steedae</name>
    <dbReference type="NCBI Taxonomy" id="153493"/>
    <lineage>
        <taxon>Bacteria</taxon>
        <taxon>Pseudomonadati</taxon>
        <taxon>Pseudomonadota</taxon>
        <taxon>Betaproteobacteria</taxon>
        <taxon>Neisseriales</taxon>
        <taxon>Neisseriaceae</taxon>
        <taxon>Conchiformibius</taxon>
    </lineage>
</organism>
<dbReference type="STRING" id="1121352.GCA_000620925_01520"/>
<dbReference type="AlphaFoldDB" id="A0A3P2A322"/>
<dbReference type="Proteomes" id="UP000269923">
    <property type="component" value="Unassembled WGS sequence"/>
</dbReference>
<accession>A0A3P2A322</accession>
<dbReference type="InterPro" id="IPR036188">
    <property type="entry name" value="FAD/NAD-bd_sf"/>
</dbReference>
<dbReference type="Gene3D" id="3.50.50.60">
    <property type="entry name" value="FAD/NAD(P)-binding domain"/>
    <property type="match status" value="1"/>
</dbReference>
<dbReference type="RefSeq" id="WP_124795296.1">
    <property type="nucleotide sequence ID" value="NZ_RQYC01000011.1"/>
</dbReference>
<dbReference type="GO" id="GO:0016491">
    <property type="term" value="F:oxidoreductase activity"/>
    <property type="evidence" value="ECO:0007669"/>
    <property type="project" value="InterPro"/>
</dbReference>
<evidence type="ECO:0000313" key="3">
    <source>
        <dbReference type="Proteomes" id="UP000269923"/>
    </source>
</evidence>
<dbReference type="SUPFAM" id="SSF51905">
    <property type="entry name" value="FAD/NAD(P)-binding domain"/>
    <property type="match status" value="1"/>
</dbReference>
<dbReference type="EMBL" id="RQYC01000011">
    <property type="protein sequence ID" value="RRD89729.1"/>
    <property type="molecule type" value="Genomic_DNA"/>
</dbReference>
<feature type="domain" description="Amine oxidase" evidence="1">
    <location>
        <begin position="74"/>
        <end position="540"/>
    </location>
</feature>
<protein>
    <submittedName>
        <fullName evidence="2">Twin-arginine translocation pathway signal</fullName>
    </submittedName>
</protein>